<dbReference type="Proteomes" id="UP001063166">
    <property type="component" value="Unassembled WGS sequence"/>
</dbReference>
<evidence type="ECO:0000256" key="2">
    <source>
        <dbReference type="SAM" id="SignalP"/>
    </source>
</evidence>
<dbReference type="EMBL" id="BRPK01000011">
    <property type="protein sequence ID" value="GLB42131.1"/>
    <property type="molecule type" value="Genomic_DNA"/>
</dbReference>
<evidence type="ECO:0000313" key="4">
    <source>
        <dbReference type="Proteomes" id="UP001063166"/>
    </source>
</evidence>
<feature type="region of interest" description="Disordered" evidence="1">
    <location>
        <begin position="89"/>
        <end position="111"/>
    </location>
</feature>
<proteinExistence type="predicted"/>
<feature type="signal peptide" evidence="2">
    <location>
        <begin position="1"/>
        <end position="26"/>
    </location>
</feature>
<gene>
    <name evidence="3" type="ORF">LshimejAT787_1101460</name>
</gene>
<feature type="chain" id="PRO_5040459596" evidence="2">
    <location>
        <begin position="27"/>
        <end position="111"/>
    </location>
</feature>
<accession>A0A9P3UTG4</accession>
<keyword evidence="4" id="KW-1185">Reference proteome</keyword>
<comment type="caution">
    <text evidence="3">The sequence shown here is derived from an EMBL/GenBank/DDBJ whole genome shotgun (WGS) entry which is preliminary data.</text>
</comment>
<evidence type="ECO:0000313" key="3">
    <source>
        <dbReference type="EMBL" id="GLB42131.1"/>
    </source>
</evidence>
<organism evidence="3 4">
    <name type="scientific">Lyophyllum shimeji</name>
    <name type="common">Hon-shimeji</name>
    <name type="synonym">Tricholoma shimeji</name>
    <dbReference type="NCBI Taxonomy" id="47721"/>
    <lineage>
        <taxon>Eukaryota</taxon>
        <taxon>Fungi</taxon>
        <taxon>Dikarya</taxon>
        <taxon>Basidiomycota</taxon>
        <taxon>Agaricomycotina</taxon>
        <taxon>Agaricomycetes</taxon>
        <taxon>Agaricomycetidae</taxon>
        <taxon>Agaricales</taxon>
        <taxon>Tricholomatineae</taxon>
        <taxon>Lyophyllaceae</taxon>
        <taxon>Lyophyllum</taxon>
    </lineage>
</organism>
<evidence type="ECO:0000256" key="1">
    <source>
        <dbReference type="SAM" id="MobiDB-lite"/>
    </source>
</evidence>
<sequence>MYQSRAHVVLALIVAMLLASLQIVAGAPLFRSPGAQIDFTAPAVTALPCSGLPGVQTSGSSSVAADEPRKVSGMPAALNNFISEWMTNLAKPDSTKRTRSIRRRQHTGRHP</sequence>
<reference evidence="3" key="1">
    <citation type="submission" date="2022-07" db="EMBL/GenBank/DDBJ databases">
        <title>The genome of Lyophyllum shimeji provides insight into the initial evolution of ectomycorrhizal fungal genome.</title>
        <authorList>
            <person name="Kobayashi Y."/>
            <person name="Shibata T."/>
            <person name="Hirakawa H."/>
            <person name="Shigenobu S."/>
            <person name="Nishiyama T."/>
            <person name="Yamada A."/>
            <person name="Hasebe M."/>
            <person name="Kawaguchi M."/>
        </authorList>
    </citation>
    <scope>NUCLEOTIDE SEQUENCE</scope>
    <source>
        <strain evidence="3">AT787</strain>
    </source>
</reference>
<dbReference type="AlphaFoldDB" id="A0A9P3UTG4"/>
<protein>
    <submittedName>
        <fullName evidence="3">Uncharacterized protein</fullName>
    </submittedName>
</protein>
<name>A0A9P3UTG4_LYOSH</name>
<keyword evidence="2" id="KW-0732">Signal</keyword>
<feature type="compositionally biased region" description="Basic residues" evidence="1">
    <location>
        <begin position="97"/>
        <end position="111"/>
    </location>
</feature>